<comment type="caution">
    <text evidence="5">The sequence shown here is derived from an EMBL/GenBank/DDBJ whole genome shotgun (WGS) entry which is preliminary data.</text>
</comment>
<dbReference type="PANTHER" id="PTHR34216">
    <property type="match status" value="1"/>
</dbReference>
<dbReference type="InterPro" id="IPR051398">
    <property type="entry name" value="Polysacch_Deacetylase"/>
</dbReference>
<evidence type="ECO:0000256" key="2">
    <source>
        <dbReference type="ARBA" id="ARBA00022729"/>
    </source>
</evidence>
<dbReference type="Gene3D" id="3.20.20.370">
    <property type="entry name" value="Glycoside hydrolase/deacetylase"/>
    <property type="match status" value="1"/>
</dbReference>
<dbReference type="PANTHER" id="PTHR34216:SF3">
    <property type="entry name" value="POLY-BETA-1,6-N-ACETYL-D-GLUCOSAMINE N-DEACETYLASE"/>
    <property type="match status" value="1"/>
</dbReference>
<evidence type="ECO:0000259" key="4">
    <source>
        <dbReference type="PROSITE" id="PS51677"/>
    </source>
</evidence>
<comment type="subcellular location">
    <subcellularLocation>
        <location evidence="1">Secreted</location>
    </subcellularLocation>
</comment>
<dbReference type="EMBL" id="BAAAPF010000468">
    <property type="protein sequence ID" value="GAA1510538.1"/>
    <property type="molecule type" value="Genomic_DNA"/>
</dbReference>
<proteinExistence type="predicted"/>
<gene>
    <name evidence="5" type="ORF">GCM10009802_65030</name>
</gene>
<feature type="chain" id="PRO_5045629696" evidence="3">
    <location>
        <begin position="40"/>
        <end position="490"/>
    </location>
</feature>
<reference evidence="6" key="1">
    <citation type="journal article" date="2019" name="Int. J. Syst. Evol. Microbiol.">
        <title>The Global Catalogue of Microorganisms (GCM) 10K type strain sequencing project: providing services to taxonomists for standard genome sequencing and annotation.</title>
        <authorList>
            <consortium name="The Broad Institute Genomics Platform"/>
            <consortium name="The Broad Institute Genome Sequencing Center for Infectious Disease"/>
            <person name="Wu L."/>
            <person name="Ma J."/>
        </authorList>
    </citation>
    <scope>NUCLEOTIDE SEQUENCE [LARGE SCALE GENOMIC DNA]</scope>
    <source>
        <strain evidence="6">JCM 15481</strain>
    </source>
</reference>
<organism evidence="5 6">
    <name type="scientific">Streptomyces synnematoformans</name>
    <dbReference type="NCBI Taxonomy" id="415721"/>
    <lineage>
        <taxon>Bacteria</taxon>
        <taxon>Bacillati</taxon>
        <taxon>Actinomycetota</taxon>
        <taxon>Actinomycetes</taxon>
        <taxon>Kitasatosporales</taxon>
        <taxon>Streptomycetaceae</taxon>
        <taxon>Streptomyces</taxon>
    </lineage>
</organism>
<accession>A0ABP4KUZ0</accession>
<keyword evidence="6" id="KW-1185">Reference proteome</keyword>
<evidence type="ECO:0000256" key="1">
    <source>
        <dbReference type="ARBA" id="ARBA00004613"/>
    </source>
</evidence>
<protein>
    <submittedName>
        <fullName evidence="5">Polysaccharide deacetylase family protein</fullName>
    </submittedName>
</protein>
<evidence type="ECO:0000313" key="5">
    <source>
        <dbReference type="EMBL" id="GAA1510538.1"/>
    </source>
</evidence>
<evidence type="ECO:0000256" key="3">
    <source>
        <dbReference type="SAM" id="SignalP"/>
    </source>
</evidence>
<sequence>MRAVRRLRAGAVRAVPARLARACLGLLSAAVLTAPFAVAWHLHADAGQVTAQHAPPEAAAAAAGPERRAAWRALGASLPDRAAPVVLAYHDIRPRSGSRYTVTPERFDAHLTALRAAGYRTLTARQFAAYAAGGPVPPRSVLLTFDDGTRGLWAYADRILARHRMHGSAFLITGRTGRTHPYYLTWAEAARMRESGRWDLQSHSHDLHRRGAAEVSPGAARRDLERSLAAFAEHGLPRPVLFSYPFSERRGFTDEVVGRLFTAALTNRSATPLPPSRRAAAGGRFERLEVLSGTTAGALVREVARRTPRPAEAAPLTDRGAWRSADRRRTAAGDFPFRDGRGRRAGGYRYAEYAPHATADWDRYTVRADVAGLAPRGATFGLTARVGGTPVRARVSYGRARLTGDGGAATVRRLAGASAHRIELTVSGRRAELRVDGTVTLTATAPGPVATGGIAVSASRPDRGAGWPAVRALRVEPCGGCGGCGGAGEG</sequence>
<name>A0ABP4KUZ0_9ACTN</name>
<dbReference type="Proteomes" id="UP001500443">
    <property type="component" value="Unassembled WGS sequence"/>
</dbReference>
<dbReference type="SUPFAM" id="SSF88713">
    <property type="entry name" value="Glycoside hydrolase/deacetylase"/>
    <property type="match status" value="1"/>
</dbReference>
<keyword evidence="2 3" id="KW-0732">Signal</keyword>
<dbReference type="InterPro" id="IPR011330">
    <property type="entry name" value="Glyco_hydro/deAcase_b/a-brl"/>
</dbReference>
<feature type="domain" description="NodB homology" evidence="4">
    <location>
        <begin position="139"/>
        <end position="245"/>
    </location>
</feature>
<dbReference type="PROSITE" id="PS51677">
    <property type="entry name" value="NODB"/>
    <property type="match status" value="1"/>
</dbReference>
<evidence type="ECO:0000313" key="6">
    <source>
        <dbReference type="Proteomes" id="UP001500443"/>
    </source>
</evidence>
<feature type="signal peptide" evidence="3">
    <location>
        <begin position="1"/>
        <end position="39"/>
    </location>
</feature>
<dbReference type="InterPro" id="IPR002509">
    <property type="entry name" value="NODB_dom"/>
</dbReference>
<dbReference type="Pfam" id="PF01522">
    <property type="entry name" value="Polysacc_deac_1"/>
    <property type="match status" value="1"/>
</dbReference>